<proteinExistence type="predicted"/>
<evidence type="ECO:0000313" key="1">
    <source>
        <dbReference type="EMBL" id="CAB1430992.1"/>
    </source>
</evidence>
<feature type="non-terminal residue" evidence="1">
    <location>
        <position position="1"/>
    </location>
</feature>
<gene>
    <name evidence="1" type="ORF">PLEPLA_LOCUS18988</name>
</gene>
<name>A0A9N7UIE9_PLEPL</name>
<accession>A0A9N7UIE9</accession>
<organism evidence="1 2">
    <name type="scientific">Pleuronectes platessa</name>
    <name type="common">European plaice</name>
    <dbReference type="NCBI Taxonomy" id="8262"/>
    <lineage>
        <taxon>Eukaryota</taxon>
        <taxon>Metazoa</taxon>
        <taxon>Chordata</taxon>
        <taxon>Craniata</taxon>
        <taxon>Vertebrata</taxon>
        <taxon>Euteleostomi</taxon>
        <taxon>Actinopterygii</taxon>
        <taxon>Neopterygii</taxon>
        <taxon>Teleostei</taxon>
        <taxon>Neoteleostei</taxon>
        <taxon>Acanthomorphata</taxon>
        <taxon>Carangaria</taxon>
        <taxon>Pleuronectiformes</taxon>
        <taxon>Pleuronectoidei</taxon>
        <taxon>Pleuronectidae</taxon>
        <taxon>Pleuronectes</taxon>
    </lineage>
</organism>
<dbReference type="EMBL" id="CADEAL010001296">
    <property type="protein sequence ID" value="CAB1430992.1"/>
    <property type="molecule type" value="Genomic_DNA"/>
</dbReference>
<evidence type="ECO:0000313" key="2">
    <source>
        <dbReference type="Proteomes" id="UP001153269"/>
    </source>
</evidence>
<comment type="caution">
    <text evidence="1">The sequence shown here is derived from an EMBL/GenBank/DDBJ whole genome shotgun (WGS) entry which is preliminary data.</text>
</comment>
<dbReference type="AlphaFoldDB" id="A0A9N7UIE9"/>
<protein>
    <submittedName>
        <fullName evidence="1">Uncharacterized protein</fullName>
    </submittedName>
</protein>
<keyword evidence="2" id="KW-1185">Reference proteome</keyword>
<sequence length="123" mass="13438">ASFQSHTPQGHEQIKVPPVRCSGRTLMSLRLVSPGGHSTVTRWTGSDTLSPICHWEPLWVSSVSLQQLGFSTLVCCVVTWEHHSSDGGVLSPQVGVALCFAPVHCGKVPIKHMRSQKLTPRFN</sequence>
<reference evidence="1" key="1">
    <citation type="submission" date="2020-03" db="EMBL/GenBank/DDBJ databases">
        <authorList>
            <person name="Weist P."/>
        </authorList>
    </citation>
    <scope>NUCLEOTIDE SEQUENCE</scope>
</reference>
<dbReference type="Proteomes" id="UP001153269">
    <property type="component" value="Unassembled WGS sequence"/>
</dbReference>